<keyword evidence="7" id="KW-1185">Reference proteome</keyword>
<evidence type="ECO:0000313" key="7">
    <source>
        <dbReference type="Proteomes" id="UP001500665"/>
    </source>
</evidence>
<dbReference type="InterPro" id="IPR027381">
    <property type="entry name" value="LytR/CpsA/Psr_C"/>
</dbReference>
<dbReference type="Pfam" id="PF03816">
    <property type="entry name" value="LytR_cpsA_psr"/>
    <property type="match status" value="1"/>
</dbReference>
<feature type="region of interest" description="Disordered" evidence="2">
    <location>
        <begin position="362"/>
        <end position="381"/>
    </location>
</feature>
<proteinExistence type="inferred from homology"/>
<keyword evidence="3" id="KW-0472">Membrane</keyword>
<dbReference type="Proteomes" id="UP001500665">
    <property type="component" value="Unassembled WGS sequence"/>
</dbReference>
<name>A0ABN1RWS4_9ACTN</name>
<evidence type="ECO:0000256" key="1">
    <source>
        <dbReference type="ARBA" id="ARBA00006068"/>
    </source>
</evidence>
<evidence type="ECO:0000256" key="3">
    <source>
        <dbReference type="SAM" id="Phobius"/>
    </source>
</evidence>
<dbReference type="PANTHER" id="PTHR33392">
    <property type="entry name" value="POLYISOPRENYL-TEICHOIC ACID--PEPTIDOGLYCAN TEICHOIC ACID TRANSFERASE TAGU"/>
    <property type="match status" value="1"/>
</dbReference>
<feature type="domain" description="LytR/CpsA/Psr regulator C-terminal" evidence="5">
    <location>
        <begin position="386"/>
        <end position="474"/>
    </location>
</feature>
<keyword evidence="3" id="KW-0812">Transmembrane</keyword>
<reference evidence="6 7" key="1">
    <citation type="journal article" date="2019" name="Int. J. Syst. Evol. Microbiol.">
        <title>The Global Catalogue of Microorganisms (GCM) 10K type strain sequencing project: providing services to taxonomists for standard genome sequencing and annotation.</title>
        <authorList>
            <consortium name="The Broad Institute Genomics Platform"/>
            <consortium name="The Broad Institute Genome Sequencing Center for Infectious Disease"/>
            <person name="Wu L."/>
            <person name="Ma J."/>
        </authorList>
    </citation>
    <scope>NUCLEOTIDE SEQUENCE [LARGE SCALE GENOMIC DNA]</scope>
    <source>
        <strain evidence="6 7">JCM 10696</strain>
    </source>
</reference>
<evidence type="ECO:0008006" key="8">
    <source>
        <dbReference type="Google" id="ProtNLM"/>
    </source>
</evidence>
<dbReference type="InterPro" id="IPR050922">
    <property type="entry name" value="LytR/CpsA/Psr_CW_biosynth"/>
</dbReference>
<evidence type="ECO:0000259" key="5">
    <source>
        <dbReference type="Pfam" id="PF13399"/>
    </source>
</evidence>
<evidence type="ECO:0000256" key="2">
    <source>
        <dbReference type="SAM" id="MobiDB-lite"/>
    </source>
</evidence>
<keyword evidence="3" id="KW-1133">Transmembrane helix</keyword>
<dbReference type="EMBL" id="BAAAHH010000043">
    <property type="protein sequence ID" value="GAA0966346.1"/>
    <property type="molecule type" value="Genomic_DNA"/>
</dbReference>
<organism evidence="6 7">
    <name type="scientific">Actinocorallia libanotica</name>
    <dbReference type="NCBI Taxonomy" id="46162"/>
    <lineage>
        <taxon>Bacteria</taxon>
        <taxon>Bacillati</taxon>
        <taxon>Actinomycetota</taxon>
        <taxon>Actinomycetes</taxon>
        <taxon>Streptosporangiales</taxon>
        <taxon>Thermomonosporaceae</taxon>
        <taxon>Actinocorallia</taxon>
    </lineage>
</organism>
<sequence length="503" mass="53594">MRGGVDYGLDYLERPEITGHEIPVVRGTGWKIVQWVSIALASVLVLGCLTAYGFYYKLVAGNIEQLDDEHGNLADEEKRPDKLNSSVNILVMGSDTRAGRGNAKYGRDEGERSDTTILLHISAGGEKAIGISFPRDSWVNLPQCKSTTGQTIAAHSGMINSAFANGGPYCTWNTIETLTQIRIDHFVKVDFSGFKGIVNALGGVEVCSPKAFTDPKAKLVIPKAGRQTLNGEQALGWVRTRYSLGDGSDLGRIQRQQQFMSAVIQKATSKGVMTDPAKMLKFVNAATKSLKTDKGFNSTEILDLATKVKGINTKSIKFVTVPWYYPTDAEIAANSSLSGRVLWKQEEAQELFAAIRRDNTLPKAEKTPQAKAQPVSTPAKKVDPSTVTVKVYNGTNQQGLAGRAVTDLAAKKYQASLGSTGVYKNGALEKTAVHYGPGGEDAAAQLAKLVPGVVPAAAADGLAGVVYLYLGADYTGLGGNGSASIPKVDGEIKASDSICKKTA</sequence>
<dbReference type="PANTHER" id="PTHR33392:SF6">
    <property type="entry name" value="POLYISOPRENYL-TEICHOIC ACID--PEPTIDOGLYCAN TEICHOIC ACID TRANSFERASE TAGU"/>
    <property type="match status" value="1"/>
</dbReference>
<dbReference type="NCBIfam" id="TIGR00350">
    <property type="entry name" value="lytR_cpsA_psr"/>
    <property type="match status" value="1"/>
</dbReference>
<accession>A0ABN1RWS4</accession>
<dbReference type="Pfam" id="PF13399">
    <property type="entry name" value="LytR_C"/>
    <property type="match status" value="1"/>
</dbReference>
<dbReference type="Gene3D" id="3.40.630.190">
    <property type="entry name" value="LCP protein"/>
    <property type="match status" value="1"/>
</dbReference>
<dbReference type="InterPro" id="IPR004474">
    <property type="entry name" value="LytR_CpsA_psr"/>
</dbReference>
<dbReference type="RefSeq" id="WP_344246021.1">
    <property type="nucleotide sequence ID" value="NZ_BAAAHH010000043.1"/>
</dbReference>
<gene>
    <name evidence="6" type="ORF">GCM10009550_68410</name>
</gene>
<protein>
    <recommendedName>
        <fullName evidence="8">LytR family transcriptional attenuator</fullName>
    </recommendedName>
</protein>
<dbReference type="Gene3D" id="3.30.70.2390">
    <property type="match status" value="1"/>
</dbReference>
<comment type="similarity">
    <text evidence="1">Belongs to the LytR/CpsA/Psr (LCP) family.</text>
</comment>
<feature type="transmembrane region" description="Helical" evidence="3">
    <location>
        <begin position="32"/>
        <end position="55"/>
    </location>
</feature>
<feature type="domain" description="Cell envelope-related transcriptional attenuator" evidence="4">
    <location>
        <begin position="112"/>
        <end position="268"/>
    </location>
</feature>
<evidence type="ECO:0000259" key="4">
    <source>
        <dbReference type="Pfam" id="PF03816"/>
    </source>
</evidence>
<comment type="caution">
    <text evidence="6">The sequence shown here is derived from an EMBL/GenBank/DDBJ whole genome shotgun (WGS) entry which is preliminary data.</text>
</comment>
<evidence type="ECO:0000313" key="6">
    <source>
        <dbReference type="EMBL" id="GAA0966346.1"/>
    </source>
</evidence>